<feature type="compositionally biased region" description="Basic and acidic residues" evidence="2">
    <location>
        <begin position="40"/>
        <end position="50"/>
    </location>
</feature>
<comment type="caution">
    <text evidence="3">The sequence shown here is derived from an EMBL/GenBank/DDBJ whole genome shotgun (WGS) entry which is preliminary data.</text>
</comment>
<feature type="compositionally biased region" description="Polar residues" evidence="2">
    <location>
        <begin position="1"/>
        <end position="13"/>
    </location>
</feature>
<organism evidence="3 4">
    <name type="scientific">Candidatus Dojkabacteria bacterium</name>
    <dbReference type="NCBI Taxonomy" id="2099670"/>
    <lineage>
        <taxon>Bacteria</taxon>
        <taxon>Candidatus Dojkabacteria</taxon>
    </lineage>
</organism>
<feature type="region of interest" description="Disordered" evidence="2">
    <location>
        <begin position="1"/>
        <end position="50"/>
    </location>
</feature>
<proteinExistence type="predicted"/>
<dbReference type="AlphaFoldDB" id="A0A847VDZ9"/>
<reference evidence="3 4" key="1">
    <citation type="journal article" date="2020" name="Biotechnol. Biofuels">
        <title>New insights from the biogas microbiome by comprehensive genome-resolved metagenomics of nearly 1600 species originating from multiple anaerobic digesters.</title>
        <authorList>
            <person name="Campanaro S."/>
            <person name="Treu L."/>
            <person name="Rodriguez-R L.M."/>
            <person name="Kovalovszki A."/>
            <person name="Ziels R.M."/>
            <person name="Maus I."/>
            <person name="Zhu X."/>
            <person name="Kougias P.G."/>
            <person name="Basile A."/>
            <person name="Luo G."/>
            <person name="Schluter A."/>
            <person name="Konstantinidis K.T."/>
            <person name="Angelidaki I."/>
        </authorList>
    </citation>
    <scope>NUCLEOTIDE SEQUENCE [LARGE SCALE GENOMIC DNA]</scope>
    <source>
        <strain evidence="3">AS19jrsBPTG_9</strain>
    </source>
</reference>
<feature type="coiled-coil region" evidence="1">
    <location>
        <begin position="58"/>
        <end position="174"/>
    </location>
</feature>
<name>A0A847VDZ9_9BACT</name>
<protein>
    <submittedName>
        <fullName evidence="3">Uncharacterized protein</fullName>
    </submittedName>
</protein>
<keyword evidence="1" id="KW-0175">Coiled coil</keyword>
<evidence type="ECO:0000256" key="2">
    <source>
        <dbReference type="SAM" id="MobiDB-lite"/>
    </source>
</evidence>
<evidence type="ECO:0000256" key="1">
    <source>
        <dbReference type="SAM" id="Coils"/>
    </source>
</evidence>
<dbReference type="Proteomes" id="UP000564033">
    <property type="component" value="Unassembled WGS sequence"/>
</dbReference>
<gene>
    <name evidence="3" type="ORF">GX888_03240</name>
</gene>
<evidence type="ECO:0000313" key="3">
    <source>
        <dbReference type="EMBL" id="NLZ24729.1"/>
    </source>
</evidence>
<evidence type="ECO:0000313" key="4">
    <source>
        <dbReference type="Proteomes" id="UP000564033"/>
    </source>
</evidence>
<sequence length="290" mass="34350">MSTSNPNIENLYSWTPDRGQEQENVTHTPSFEPLQPSIEKSTDQTVEKGDTEAKENFLQEIKRMRKEAHREAIKENKERNRGFTAKKMSSNYLQFVKDQEQLSKEYKEQHDRELSEKTYSVLERDIQYERKQREELQKIVNRLQRRNEKQGKEIEELKDLVNTLVKDIEELKKQLVQIEPKETEQEPPVKPLIEEKTVPIIKAFKNDEHISQWRYEYPEYSKESEDTQQQLVQEEDTLQEDKPTPQAPPEIKDIKIEEEKRKRELVLKLTIQASAIIPSSSTDTPSNINE</sequence>
<feature type="region of interest" description="Disordered" evidence="2">
    <location>
        <begin position="219"/>
        <end position="257"/>
    </location>
</feature>
<accession>A0A847VDZ9</accession>
<dbReference type="EMBL" id="JAAZIL010000082">
    <property type="protein sequence ID" value="NLZ24729.1"/>
    <property type="molecule type" value="Genomic_DNA"/>
</dbReference>